<comment type="subcellular location">
    <subcellularLocation>
        <location evidence="1">Periplasm</location>
    </subcellularLocation>
</comment>
<evidence type="ECO:0000313" key="5">
    <source>
        <dbReference type="Proteomes" id="UP000996601"/>
    </source>
</evidence>
<dbReference type="SMART" id="SM00062">
    <property type="entry name" value="PBPb"/>
    <property type="match status" value="1"/>
</dbReference>
<evidence type="ECO:0000259" key="3">
    <source>
        <dbReference type="SMART" id="SM00062"/>
    </source>
</evidence>
<keyword evidence="5" id="KW-1185">Reference proteome</keyword>
<feature type="domain" description="Solute-binding protein family 3/N-terminal" evidence="3">
    <location>
        <begin position="20"/>
        <end position="232"/>
    </location>
</feature>
<evidence type="ECO:0000256" key="1">
    <source>
        <dbReference type="ARBA" id="ARBA00004418"/>
    </source>
</evidence>
<gene>
    <name evidence="4" type="ORF">GB927_031830</name>
</gene>
<evidence type="ECO:0000256" key="2">
    <source>
        <dbReference type="ARBA" id="ARBA00022729"/>
    </source>
</evidence>
<dbReference type="InterPro" id="IPR001638">
    <property type="entry name" value="Solute-binding_3/MltF_N"/>
</dbReference>
<dbReference type="Gene3D" id="3.40.190.10">
    <property type="entry name" value="Periplasmic binding protein-like II"/>
    <property type="match status" value="2"/>
</dbReference>
<reference evidence="4" key="1">
    <citation type="submission" date="2021-07" db="EMBL/GenBank/DDBJ databases">
        <title>Shinella sp. nov., a novel member of the genus Shinella from water.</title>
        <authorList>
            <person name="Deng Y."/>
        </authorList>
    </citation>
    <scope>NUCLEOTIDE SEQUENCE</scope>
    <source>
        <strain evidence="4">CPCC 100929</strain>
    </source>
</reference>
<comment type="caution">
    <text evidence="4">The sequence shown here is derived from an EMBL/GenBank/DDBJ whole genome shotgun (WGS) entry which is preliminary data.</text>
</comment>
<dbReference type="Pfam" id="PF00497">
    <property type="entry name" value="SBP_bac_3"/>
    <property type="match status" value="1"/>
</dbReference>
<dbReference type="PANTHER" id="PTHR35936">
    <property type="entry name" value="MEMBRANE-BOUND LYTIC MUREIN TRANSGLYCOSYLASE F"/>
    <property type="match status" value="1"/>
</dbReference>
<protein>
    <submittedName>
        <fullName evidence="4">Transporter substrate-binding domain-containing protein</fullName>
    </submittedName>
</protein>
<name>A0ABT1RHL0_9HYPH</name>
<accession>A0ABT1RHL0</accession>
<dbReference type="EMBL" id="WHSB02000022">
    <property type="protein sequence ID" value="MCQ4634662.1"/>
    <property type="molecule type" value="Genomic_DNA"/>
</dbReference>
<dbReference type="Proteomes" id="UP000996601">
    <property type="component" value="Unassembled WGS sequence"/>
</dbReference>
<dbReference type="SUPFAM" id="SSF53850">
    <property type="entry name" value="Periplasmic binding protein-like II"/>
    <property type="match status" value="1"/>
</dbReference>
<proteinExistence type="predicted"/>
<keyword evidence="2" id="KW-0732">Signal</keyword>
<sequence length="236" mass="24333">MSAQTADAPENAFATGAPARLTIVVEESFPPFVHAEDGRAVGLAIEALDAAARLAGVELEYIPAPASSVQAIIAAGRAQAAFPLAVNAERLAVFDFSEPVLTTGGGFFVAAPSPSPSDLESLRGKTVATPATGPLAAFLRANAPETALLLTKDYIEPLRMVVSGQADAAALNLEAGTLLAGQHFSGRITTPADHFLKLPLALGMSKLCPEKRPVLERLNDAIKSSGDAAGKRPQAQ</sequence>
<dbReference type="RefSeq" id="WP_256121212.1">
    <property type="nucleotide sequence ID" value="NZ_WHSB02000022.1"/>
</dbReference>
<evidence type="ECO:0000313" key="4">
    <source>
        <dbReference type="EMBL" id="MCQ4634662.1"/>
    </source>
</evidence>
<organism evidence="4 5">
    <name type="scientific">Shinella lacus</name>
    <dbReference type="NCBI Taxonomy" id="2654216"/>
    <lineage>
        <taxon>Bacteria</taxon>
        <taxon>Pseudomonadati</taxon>
        <taxon>Pseudomonadota</taxon>
        <taxon>Alphaproteobacteria</taxon>
        <taxon>Hyphomicrobiales</taxon>
        <taxon>Rhizobiaceae</taxon>
        <taxon>Shinella</taxon>
    </lineage>
</organism>
<dbReference type="PANTHER" id="PTHR35936:SF19">
    <property type="entry name" value="AMINO-ACID-BINDING PROTEIN YXEM-RELATED"/>
    <property type="match status" value="1"/>
</dbReference>